<organism evidence="9 10">
    <name type="scientific">Kiloniella laminariae</name>
    <dbReference type="NCBI Taxonomy" id="454162"/>
    <lineage>
        <taxon>Bacteria</taxon>
        <taxon>Pseudomonadati</taxon>
        <taxon>Pseudomonadota</taxon>
        <taxon>Alphaproteobacteria</taxon>
        <taxon>Rhodospirillales</taxon>
        <taxon>Kiloniellaceae</taxon>
        <taxon>Kiloniella</taxon>
    </lineage>
</organism>
<name>A0ABT4LLD2_9PROT</name>
<feature type="active site" description="Proton donor/acceptor" evidence="7">
    <location>
        <position position="139"/>
    </location>
</feature>
<evidence type="ECO:0000256" key="6">
    <source>
        <dbReference type="ARBA" id="ARBA00023316"/>
    </source>
</evidence>
<protein>
    <submittedName>
        <fullName evidence="9">L,D-transpeptidase family protein</fullName>
    </submittedName>
</protein>
<evidence type="ECO:0000256" key="3">
    <source>
        <dbReference type="ARBA" id="ARBA00022679"/>
    </source>
</evidence>
<dbReference type="PANTHER" id="PTHR38589:SF1">
    <property type="entry name" value="BLR0621 PROTEIN"/>
    <property type="match status" value="1"/>
</dbReference>
<evidence type="ECO:0000256" key="1">
    <source>
        <dbReference type="ARBA" id="ARBA00004752"/>
    </source>
</evidence>
<evidence type="ECO:0000256" key="7">
    <source>
        <dbReference type="PROSITE-ProRule" id="PRU01373"/>
    </source>
</evidence>
<dbReference type="InterPro" id="IPR038063">
    <property type="entry name" value="Transpep_catalytic_dom"/>
</dbReference>
<dbReference type="SUPFAM" id="SSF141523">
    <property type="entry name" value="L,D-transpeptidase catalytic domain-like"/>
    <property type="match status" value="1"/>
</dbReference>
<dbReference type="EMBL" id="JAPWGY010000003">
    <property type="protein sequence ID" value="MCZ4281161.1"/>
    <property type="molecule type" value="Genomic_DNA"/>
</dbReference>
<evidence type="ECO:0000313" key="10">
    <source>
        <dbReference type="Proteomes" id="UP001069802"/>
    </source>
</evidence>
<dbReference type="Proteomes" id="UP001069802">
    <property type="component" value="Unassembled WGS sequence"/>
</dbReference>
<comment type="caution">
    <text evidence="9">The sequence shown here is derived from an EMBL/GenBank/DDBJ whole genome shotgun (WGS) entry which is preliminary data.</text>
</comment>
<comment type="pathway">
    <text evidence="1 7">Cell wall biogenesis; peptidoglycan biosynthesis.</text>
</comment>
<evidence type="ECO:0000313" key="9">
    <source>
        <dbReference type="EMBL" id="MCZ4281161.1"/>
    </source>
</evidence>
<dbReference type="Pfam" id="PF03734">
    <property type="entry name" value="YkuD"/>
    <property type="match status" value="1"/>
</dbReference>
<evidence type="ECO:0000256" key="4">
    <source>
        <dbReference type="ARBA" id="ARBA00022960"/>
    </source>
</evidence>
<evidence type="ECO:0000256" key="5">
    <source>
        <dbReference type="ARBA" id="ARBA00022984"/>
    </source>
</evidence>
<keyword evidence="6 7" id="KW-0961">Cell wall biogenesis/degradation</keyword>
<keyword evidence="5 7" id="KW-0573">Peptidoglycan synthesis</keyword>
<feature type="domain" description="L,D-TPase catalytic" evidence="8">
    <location>
        <begin position="1"/>
        <end position="175"/>
    </location>
</feature>
<proteinExistence type="inferred from homology"/>
<dbReference type="InterPro" id="IPR005490">
    <property type="entry name" value="LD_TPept_cat_dom"/>
</dbReference>
<keyword evidence="10" id="KW-1185">Reference proteome</keyword>
<dbReference type="PANTHER" id="PTHR38589">
    <property type="entry name" value="BLR0621 PROTEIN"/>
    <property type="match status" value="1"/>
</dbReference>
<dbReference type="RefSeq" id="WP_269423339.1">
    <property type="nucleotide sequence ID" value="NZ_JAPWGY010000003.1"/>
</dbReference>
<keyword evidence="3" id="KW-0808">Transferase</keyword>
<evidence type="ECO:0000259" key="8">
    <source>
        <dbReference type="PROSITE" id="PS52029"/>
    </source>
</evidence>
<keyword evidence="4 7" id="KW-0133">Cell shape</keyword>
<reference evidence="9" key="1">
    <citation type="submission" date="2022-12" db="EMBL/GenBank/DDBJ databases">
        <title>Bacterial isolates from different developmental stages of Nematostella vectensis.</title>
        <authorList>
            <person name="Fraune S."/>
        </authorList>
    </citation>
    <scope>NUCLEOTIDE SEQUENCE</scope>
    <source>
        <strain evidence="9">G21630-S1</strain>
    </source>
</reference>
<evidence type="ECO:0000256" key="2">
    <source>
        <dbReference type="ARBA" id="ARBA00005992"/>
    </source>
</evidence>
<feature type="active site" description="Nucleophile" evidence="7">
    <location>
        <position position="151"/>
    </location>
</feature>
<dbReference type="PROSITE" id="PS52029">
    <property type="entry name" value="LD_TPASE"/>
    <property type="match status" value="1"/>
</dbReference>
<gene>
    <name evidence="9" type="ORF">O4H49_10260</name>
</gene>
<sequence length="182" mass="20332">MDITVKQTAKSWSLHCGNRSWPCAIGKNGTVHPDQKVEGDGKTPVGSWKVRSLLFRADRITQEERSSFIDNLVCSPLNQRDGWCDDPQDAYYNRPVIIPYDAGHELLWRDQENVYDLIIILGYNDDPVVKGKGSAIFLHIAKPGLTPTEGCIALARDHLLELLPLITDNSSLHVVIDGVQQD</sequence>
<comment type="similarity">
    <text evidence="2">Belongs to the YkuD family.</text>
</comment>
<accession>A0ABT4LLD2</accession>